<gene>
    <name evidence="12" type="primary">LOC127751261</name>
</gene>
<keyword evidence="3" id="KW-0677">Repeat</keyword>
<dbReference type="PANTHER" id="PTHR23040:SF1">
    <property type="entry name" value="OUTER DYNEIN ARM-DOCKING COMPLEX SUBUNIT 4"/>
    <property type="match status" value="1"/>
</dbReference>
<evidence type="ECO:0000256" key="6">
    <source>
        <dbReference type="ARBA" id="ARBA00023273"/>
    </source>
</evidence>
<dbReference type="InterPro" id="IPR019734">
    <property type="entry name" value="TPR_rpt"/>
</dbReference>
<reference evidence="12" key="1">
    <citation type="submission" date="2025-08" db="UniProtKB">
        <authorList>
            <consortium name="RefSeq"/>
        </authorList>
    </citation>
    <scope>IDENTIFICATION</scope>
    <source>
        <tissue evidence="12">Whole organism</tissue>
    </source>
</reference>
<name>A0A9C6X7E4_FRAOC</name>
<dbReference type="GO" id="GO:0005930">
    <property type="term" value="C:axoneme"/>
    <property type="evidence" value="ECO:0007669"/>
    <property type="project" value="UniProtKB-SubCell"/>
</dbReference>
<dbReference type="Proteomes" id="UP000504606">
    <property type="component" value="Unplaced"/>
</dbReference>
<evidence type="ECO:0000256" key="4">
    <source>
        <dbReference type="ARBA" id="ARBA00022803"/>
    </source>
</evidence>
<evidence type="ECO:0000313" key="11">
    <source>
        <dbReference type="Proteomes" id="UP000504606"/>
    </source>
</evidence>
<feature type="region of interest" description="Disordered" evidence="10">
    <location>
        <begin position="1"/>
        <end position="26"/>
    </location>
</feature>
<feature type="compositionally biased region" description="Gly residues" evidence="10">
    <location>
        <begin position="1"/>
        <end position="11"/>
    </location>
</feature>
<keyword evidence="6" id="KW-0966">Cell projection</keyword>
<dbReference type="SUPFAM" id="SSF48452">
    <property type="entry name" value="TPR-like"/>
    <property type="match status" value="1"/>
</dbReference>
<dbReference type="PROSITE" id="PS50005">
    <property type="entry name" value="TPR"/>
    <property type="match status" value="1"/>
</dbReference>
<feature type="repeat" description="TPR" evidence="9">
    <location>
        <begin position="159"/>
        <end position="192"/>
    </location>
</feature>
<evidence type="ECO:0000256" key="2">
    <source>
        <dbReference type="ARBA" id="ARBA00022490"/>
    </source>
</evidence>
<dbReference type="GeneID" id="127751261"/>
<dbReference type="AlphaFoldDB" id="A0A9C6X7E4"/>
<dbReference type="InterPro" id="IPR011990">
    <property type="entry name" value="TPR-like_helical_dom_sf"/>
</dbReference>
<organism evidence="11 12">
    <name type="scientific">Frankliniella occidentalis</name>
    <name type="common">Western flower thrips</name>
    <name type="synonym">Euthrips occidentalis</name>
    <dbReference type="NCBI Taxonomy" id="133901"/>
    <lineage>
        <taxon>Eukaryota</taxon>
        <taxon>Metazoa</taxon>
        <taxon>Ecdysozoa</taxon>
        <taxon>Arthropoda</taxon>
        <taxon>Hexapoda</taxon>
        <taxon>Insecta</taxon>
        <taxon>Pterygota</taxon>
        <taxon>Neoptera</taxon>
        <taxon>Paraneoptera</taxon>
        <taxon>Thysanoptera</taxon>
        <taxon>Terebrantia</taxon>
        <taxon>Thripoidea</taxon>
        <taxon>Thripidae</taxon>
        <taxon>Frankliniella</taxon>
    </lineage>
</organism>
<evidence type="ECO:0000256" key="5">
    <source>
        <dbReference type="ARBA" id="ARBA00023212"/>
    </source>
</evidence>
<evidence type="ECO:0000256" key="3">
    <source>
        <dbReference type="ARBA" id="ARBA00022737"/>
    </source>
</evidence>
<dbReference type="OrthoDB" id="245563at2759"/>
<accession>A0A9C6X7E4</accession>
<dbReference type="RefSeq" id="XP_052130443.1">
    <property type="nucleotide sequence ID" value="XM_052274483.1"/>
</dbReference>
<comment type="subcellular location">
    <subcellularLocation>
        <location evidence="1">Cytoplasm</location>
        <location evidence="1">Cytoskeleton</location>
        <location evidence="1">Cilium axoneme</location>
    </subcellularLocation>
</comment>
<evidence type="ECO:0000256" key="9">
    <source>
        <dbReference type="PROSITE-ProRule" id="PRU00339"/>
    </source>
</evidence>
<dbReference type="KEGG" id="foc:127751261"/>
<evidence type="ECO:0000313" key="12">
    <source>
        <dbReference type="RefSeq" id="XP_052130443.1"/>
    </source>
</evidence>
<evidence type="ECO:0000256" key="7">
    <source>
        <dbReference type="ARBA" id="ARBA00034139"/>
    </source>
</evidence>
<keyword evidence="2" id="KW-0963">Cytoplasm</keyword>
<dbReference type="Gene3D" id="1.25.40.10">
    <property type="entry name" value="Tetratricopeptide repeat domain"/>
    <property type="match status" value="1"/>
</dbReference>
<dbReference type="PANTHER" id="PTHR23040">
    <property type="match status" value="1"/>
</dbReference>
<dbReference type="InterPro" id="IPR040111">
    <property type="entry name" value="ODAD4"/>
</dbReference>
<proteinExistence type="predicted"/>
<protein>
    <recommendedName>
        <fullName evidence="7">Outer dynein arm-docking complex subunit 4</fullName>
    </recommendedName>
    <alternativeName>
        <fullName evidence="8">Tetratricopeptide repeat protein 25</fullName>
    </alternativeName>
</protein>
<keyword evidence="4 9" id="KW-0802">TPR repeat</keyword>
<evidence type="ECO:0000256" key="10">
    <source>
        <dbReference type="SAM" id="MobiDB-lite"/>
    </source>
</evidence>
<sequence>MSASVGGGGVPGESTARSRRREDMRNILRQRRHRRRLMLLSYGEGGVEQYTDKTRNAAVVMGEKDIKLSLKQQRRALAAARGLSLPACAHPSGLTALARAHRRGGQARAALQLAEQALLLDPAHKAALLERSQCYQQLGQPRLALLDAEDALDLDKTSNAAFLHKARALYAMGHFEKALVMFHRGSRLRPDNPAFREGIHRCREAIMNIIGCLPMDFALSSCERLMQQGVWPDEESSVGSARRAAEMGALGALRTTTAGDPADDGGSPWEDQWAAEHYPDSAVRRRPGVRLAAGCAGA</sequence>
<keyword evidence="11" id="KW-1185">Reference proteome</keyword>
<evidence type="ECO:0000256" key="1">
    <source>
        <dbReference type="ARBA" id="ARBA00004430"/>
    </source>
</evidence>
<keyword evidence="5" id="KW-0206">Cytoskeleton</keyword>
<dbReference type="SMART" id="SM00028">
    <property type="entry name" value="TPR"/>
    <property type="match status" value="3"/>
</dbReference>
<evidence type="ECO:0000256" key="8">
    <source>
        <dbReference type="ARBA" id="ARBA00034143"/>
    </source>
</evidence>